<organism evidence="1 2">
    <name type="scientific">Sodaliphilus pleomorphus</name>
    <dbReference type="NCBI Taxonomy" id="2606626"/>
    <lineage>
        <taxon>Bacteria</taxon>
        <taxon>Pseudomonadati</taxon>
        <taxon>Bacteroidota</taxon>
        <taxon>Bacteroidia</taxon>
        <taxon>Bacteroidales</taxon>
        <taxon>Muribaculaceae</taxon>
        <taxon>Sodaliphilus</taxon>
    </lineage>
</organism>
<accession>A0A6L5XFD3</accession>
<gene>
    <name evidence="1" type="ORF">FYJ29_09065</name>
</gene>
<reference evidence="1 2" key="1">
    <citation type="submission" date="2019-08" db="EMBL/GenBank/DDBJ databases">
        <title>In-depth cultivation of the pig gut microbiome towards novel bacterial diversity and tailored functional studies.</title>
        <authorList>
            <person name="Wylensek D."/>
            <person name="Hitch T.C.A."/>
            <person name="Clavel T."/>
        </authorList>
    </citation>
    <scope>NUCLEOTIDE SEQUENCE [LARGE SCALE GENOMIC DNA]</scope>
    <source>
        <strain evidence="1 2">Oil-RF-744-WCA-WT-10</strain>
    </source>
</reference>
<keyword evidence="2" id="KW-1185">Reference proteome</keyword>
<dbReference type="RefSeq" id="WP_154328883.1">
    <property type="nucleotide sequence ID" value="NZ_CP045696.1"/>
</dbReference>
<name>A0A6L5XFD3_9BACT</name>
<comment type="caution">
    <text evidence="1">The sequence shown here is derived from an EMBL/GenBank/DDBJ whole genome shotgun (WGS) entry which is preliminary data.</text>
</comment>
<dbReference type="EMBL" id="VULT01000013">
    <property type="protein sequence ID" value="MSS17902.1"/>
    <property type="molecule type" value="Genomic_DNA"/>
</dbReference>
<protein>
    <submittedName>
        <fullName evidence="1">YolD-like family protein</fullName>
    </submittedName>
</protein>
<dbReference type="Proteomes" id="UP000483362">
    <property type="component" value="Unassembled WGS sequence"/>
</dbReference>
<evidence type="ECO:0000313" key="2">
    <source>
        <dbReference type="Proteomes" id="UP000483362"/>
    </source>
</evidence>
<evidence type="ECO:0000313" key="1">
    <source>
        <dbReference type="EMBL" id="MSS17902.1"/>
    </source>
</evidence>
<dbReference type="AlphaFoldDB" id="A0A6L5XFD3"/>
<sequence>MTDDYDDIINLPHHVSAVYKPMPLLSRAAQFAPFAALTGYDEAIAEAARFTDTQVCLDENARELLDRKLALLREHIDCGPQLTVTYFVADKKKRGGRYCTLTGKLTKVDDVRRVLVLDSRIEISLQDVLDVSSSLLQL</sequence>
<proteinExistence type="predicted"/>